<evidence type="ECO:0000259" key="7">
    <source>
        <dbReference type="Pfam" id="PF04024"/>
    </source>
</evidence>
<sequence length="139" mass="15851">MSKRLYRSREQKMLGGVCGGIAEYFDIDVTLVRLICLLTIFSGIGILPYLVAWIVIPENPYQLKGKVIYEKGESEEFQSDNGEGETENKPNRANEFFGWFLVILGVVLLLDKLLSWFDFKIIWSILLIAIGIAILFKKT</sequence>
<dbReference type="InterPro" id="IPR007168">
    <property type="entry name" value="Phageshock_PspC_N"/>
</dbReference>
<gene>
    <name evidence="8" type="ORF">TKV_c08840</name>
</gene>
<evidence type="ECO:0000256" key="5">
    <source>
        <dbReference type="ARBA" id="ARBA00023136"/>
    </source>
</evidence>
<keyword evidence="3 6" id="KW-0812">Transmembrane</keyword>
<dbReference type="PANTHER" id="PTHR33885">
    <property type="entry name" value="PHAGE SHOCK PROTEIN C"/>
    <property type="match status" value="1"/>
</dbReference>
<protein>
    <submittedName>
        <fullName evidence="8">Phage shock protein C, PspC</fullName>
    </submittedName>
</protein>
<evidence type="ECO:0000256" key="1">
    <source>
        <dbReference type="ARBA" id="ARBA00004162"/>
    </source>
</evidence>
<reference evidence="9" key="1">
    <citation type="journal article" date="2015" name="Genome Announc.">
        <title>Whole-Genome Sequences of 80 Environmental and Clinical Isolates of Burkholderia pseudomallei.</title>
        <authorList>
            <person name="Johnson S.L."/>
            <person name="Baker A.L."/>
            <person name="Chain P.S."/>
            <person name="Currie B.J."/>
            <person name="Daligault H.E."/>
            <person name="Davenport K.W."/>
            <person name="Davis C.B."/>
            <person name="Inglis T.J."/>
            <person name="Kaestli M."/>
            <person name="Koren S."/>
            <person name="Mayo M."/>
            <person name="Merritt A.J."/>
            <person name="Price E.P."/>
            <person name="Sarovich D.S."/>
            <person name="Warner J."/>
            <person name="Rosovitz M.J."/>
        </authorList>
    </citation>
    <scope>NUCLEOTIDE SEQUENCE [LARGE SCALE GENOMIC DNA]</scope>
    <source>
        <strain evidence="9">DSM 2030</strain>
    </source>
</reference>
<keyword evidence="4 6" id="KW-1133">Transmembrane helix</keyword>
<evidence type="ECO:0000256" key="6">
    <source>
        <dbReference type="SAM" id="Phobius"/>
    </source>
</evidence>
<dbReference type="STRING" id="2325.TKV_c08840"/>
<proteinExistence type="predicted"/>
<keyword evidence="9" id="KW-1185">Reference proteome</keyword>
<feature type="transmembrane region" description="Helical" evidence="6">
    <location>
        <begin position="121"/>
        <end position="137"/>
    </location>
</feature>
<comment type="subcellular location">
    <subcellularLocation>
        <location evidence="1">Cell membrane</location>
        <topology evidence="1">Single-pass membrane protein</topology>
    </subcellularLocation>
</comment>
<dbReference type="HOGENOM" id="CLU_099432_0_1_9"/>
<dbReference type="OrthoDB" id="9815286at2"/>
<evidence type="ECO:0000256" key="3">
    <source>
        <dbReference type="ARBA" id="ARBA00022692"/>
    </source>
</evidence>
<dbReference type="eggNOG" id="COG1983">
    <property type="taxonomic scope" value="Bacteria"/>
</dbReference>
<dbReference type="RefSeq" id="WP_049684875.1">
    <property type="nucleotide sequence ID" value="NZ_CP009170.1"/>
</dbReference>
<evidence type="ECO:0000313" key="9">
    <source>
        <dbReference type="Proteomes" id="UP000029669"/>
    </source>
</evidence>
<keyword evidence="5 6" id="KW-0472">Membrane</keyword>
<evidence type="ECO:0000313" key="8">
    <source>
        <dbReference type="EMBL" id="AIS52064.1"/>
    </source>
</evidence>
<evidence type="ECO:0000256" key="4">
    <source>
        <dbReference type="ARBA" id="ARBA00022989"/>
    </source>
</evidence>
<accession>A0A097AQF1</accession>
<dbReference type="KEGG" id="tki:TKV_c08840"/>
<feature type="transmembrane region" description="Helical" evidence="6">
    <location>
        <begin position="34"/>
        <end position="56"/>
    </location>
</feature>
<dbReference type="Pfam" id="PF04024">
    <property type="entry name" value="PspC"/>
    <property type="match status" value="1"/>
</dbReference>
<dbReference type="PANTHER" id="PTHR33885:SF3">
    <property type="entry name" value="PHAGE SHOCK PROTEIN C"/>
    <property type="match status" value="1"/>
</dbReference>
<keyword evidence="2" id="KW-1003">Cell membrane</keyword>
<dbReference type="EMBL" id="CP009170">
    <property type="protein sequence ID" value="AIS52064.1"/>
    <property type="molecule type" value="Genomic_DNA"/>
</dbReference>
<organism evidence="8 9">
    <name type="scientific">Thermoanaerobacter kivui</name>
    <name type="common">Acetogenium kivui</name>
    <dbReference type="NCBI Taxonomy" id="2325"/>
    <lineage>
        <taxon>Bacteria</taxon>
        <taxon>Bacillati</taxon>
        <taxon>Bacillota</taxon>
        <taxon>Clostridia</taxon>
        <taxon>Thermoanaerobacterales</taxon>
        <taxon>Thermoanaerobacteraceae</taxon>
        <taxon>Thermoanaerobacter</taxon>
    </lineage>
</organism>
<name>A0A097AQF1_THEKI</name>
<dbReference type="InterPro" id="IPR052027">
    <property type="entry name" value="PspC"/>
</dbReference>
<evidence type="ECO:0000256" key="2">
    <source>
        <dbReference type="ARBA" id="ARBA00022475"/>
    </source>
</evidence>
<feature type="domain" description="Phage shock protein PspC N-terminal" evidence="7">
    <location>
        <begin position="3"/>
        <end position="58"/>
    </location>
</feature>
<dbReference type="AlphaFoldDB" id="A0A097AQF1"/>
<dbReference type="GO" id="GO:0005886">
    <property type="term" value="C:plasma membrane"/>
    <property type="evidence" value="ECO:0007669"/>
    <property type="project" value="UniProtKB-SubCell"/>
</dbReference>
<dbReference type="Proteomes" id="UP000029669">
    <property type="component" value="Chromosome"/>
</dbReference>